<feature type="repeat" description="WD" evidence="3">
    <location>
        <begin position="980"/>
        <end position="1021"/>
    </location>
</feature>
<feature type="repeat" description="WD" evidence="3">
    <location>
        <begin position="691"/>
        <end position="724"/>
    </location>
</feature>
<evidence type="ECO:0000256" key="1">
    <source>
        <dbReference type="ARBA" id="ARBA00022574"/>
    </source>
</evidence>
<keyword evidence="5" id="KW-1185">Reference proteome</keyword>
<dbReference type="PROSITE" id="PS50294">
    <property type="entry name" value="WD_REPEATS_REGION"/>
    <property type="match status" value="4"/>
</dbReference>
<keyword evidence="1 3" id="KW-0853">WD repeat</keyword>
<gene>
    <name evidence="4" type="ORF">L3556_13150</name>
</gene>
<dbReference type="PROSITE" id="PS50082">
    <property type="entry name" value="WD_REPEATS_2"/>
    <property type="match status" value="5"/>
</dbReference>
<dbReference type="InterPro" id="IPR015943">
    <property type="entry name" value="WD40/YVTN_repeat-like_dom_sf"/>
</dbReference>
<dbReference type="Proteomes" id="UP001154265">
    <property type="component" value="Unassembled WGS sequence"/>
</dbReference>
<proteinExistence type="predicted"/>
<evidence type="ECO:0000313" key="4">
    <source>
        <dbReference type="EMBL" id="MDG2991869.1"/>
    </source>
</evidence>
<keyword evidence="2" id="KW-0677">Repeat</keyword>
<dbReference type="Pfam" id="PF00400">
    <property type="entry name" value="WD40"/>
    <property type="match status" value="6"/>
</dbReference>
<comment type="caution">
    <text evidence="4">The sequence shown here is derived from an EMBL/GenBank/DDBJ whole genome shotgun (WGS) entry which is preliminary data.</text>
</comment>
<name>A0ABT6F1X9_9SYNE</name>
<feature type="repeat" description="WD" evidence="3">
    <location>
        <begin position="856"/>
        <end position="888"/>
    </location>
</feature>
<dbReference type="SMART" id="SM00320">
    <property type="entry name" value="WD40"/>
    <property type="match status" value="12"/>
</dbReference>
<organism evidence="4 5">
    <name type="scientific">Candidatus Synechococcus calcipolaris G9</name>
    <dbReference type="NCBI Taxonomy" id="1497997"/>
    <lineage>
        <taxon>Bacteria</taxon>
        <taxon>Bacillati</taxon>
        <taxon>Cyanobacteriota</taxon>
        <taxon>Cyanophyceae</taxon>
        <taxon>Synechococcales</taxon>
        <taxon>Synechococcaceae</taxon>
        <taxon>Synechococcus</taxon>
    </lineage>
</organism>
<sequence>MSSPEIDLSVPYQVGGSLPSACPTYVERQADRDLYGGLRAGEFCYVLNSRQMGKSSLRVQVMQRLQGDGYACAALDITKIGSQNINADQWYASLIGALVQSFQLADVFNLRSWWRDRQLMSPIHRLGEFMEQVLLHHRTCPLVIFIDEVDSLLSLPFSTDDFFAWIRSCYNQRADDPSYQRLTFALLGVATPDRLIEDKQRTPFNIGRAISLEGFQLEEATPLLEGIRSLSDQPQALLRAVLTWTGGQPFLTQKICRLLQVRDQFVPSGEAEDHVERLIQKMILQDWERQDEPEHLKTLRNRLLADEQRSGRLLGMYQKILEQGSIPLDNSPEERSLSLTGLVCQRWGQLQVFNPIYAHVFNGNWVEEQLAQLRPYSDSFQAWLRSGGQDSSRLLRGQALQDALLWANGKSLSDLDYQFFAASQDLNQREMQHTLLLERQEKQAIAAANAILDQAQHRARRLMRQAMTALAMVSLLSLGVGIVLIKTNYDLRASRISLTLEQESIDSLSRFSGQELPALVSAIAAGRTLDELVGNTPLSDYPTTRPIFALNTLLGQIHARNQWQAPGNTRENSMVGSGFIDAETIVTISEGGELILWNQAGLPQAEFPLNRDDIGGVRFHREGDRLALLTTSGMVELWQLKPDITFLAKLGGANSQIVSFRFSPDNTEMAALSKEGRVYRWNNQGELLGEFSAHQGQGYSMSYSPDGQFLATTGSDGHIRRWNLGGELQADWQAPPNQPVDQNSLTFLGDGLLATVGVDGILRLWDSNGQQRNQWRVSTAPVYYVGYDPRGYLITLSNDNVIRLWNENGLLHTELRGHEQFVNSVQFDTQGEWLISSDRGGGIYLWQIKNQRHRVWPANQESLWALAFAPDGETLATGGKDGRVRLWQKDGTFLAETPILDPAGINSLAFTSSGQQVAIAASHDIYLWQQEQMDPPEKLWHSEARLYTVAVSPDDRYLVAGDGQGMIHRLNLQDQSQLSFGGSGESIWSLSINPVTGLLASTGEGGSVKLWNIEAGTLAQTLEPNQGWLAMVRFSQDGQTLIAGGDGGWINVWNGQGQNHQQFRGHLRSILSLGLSADGQMIAAASQDRTVSLWSRSGQPLGQTTAVPGVSYGVDISATNPPVVAIAGQNDQIILTAFYPLPELLQYACDWLRDYRYQNKDVAQVCPG</sequence>
<dbReference type="Pfam" id="PF14516">
    <property type="entry name" value="AAA_35"/>
    <property type="match status" value="1"/>
</dbReference>
<dbReference type="EMBL" id="JAKKUT010000005">
    <property type="protein sequence ID" value="MDG2991869.1"/>
    <property type="molecule type" value="Genomic_DNA"/>
</dbReference>
<feature type="repeat" description="WD" evidence="3">
    <location>
        <begin position="815"/>
        <end position="850"/>
    </location>
</feature>
<dbReference type="Gene3D" id="2.130.10.10">
    <property type="entry name" value="YVTN repeat-like/Quinoprotein amine dehydrogenase"/>
    <property type="match status" value="3"/>
</dbReference>
<dbReference type="RefSeq" id="WP_277867792.1">
    <property type="nucleotide sequence ID" value="NZ_JAKKUT010000005.1"/>
</dbReference>
<evidence type="ECO:0000313" key="5">
    <source>
        <dbReference type="Proteomes" id="UP001154265"/>
    </source>
</evidence>
<dbReference type="CDD" id="cd00200">
    <property type="entry name" value="WD40"/>
    <property type="match status" value="2"/>
</dbReference>
<reference evidence="4" key="2">
    <citation type="submission" date="2022-01" db="EMBL/GenBank/DDBJ databases">
        <authorList>
            <person name="Zivanovic Y."/>
            <person name="Moreira D."/>
            <person name="Lopez-Garcia P."/>
        </authorList>
    </citation>
    <scope>NUCLEOTIDE SEQUENCE</scope>
    <source>
        <strain evidence="4">G9</strain>
    </source>
</reference>
<dbReference type="PANTHER" id="PTHR19848">
    <property type="entry name" value="WD40 REPEAT PROTEIN"/>
    <property type="match status" value="1"/>
</dbReference>
<dbReference type="Gene3D" id="3.40.50.300">
    <property type="entry name" value="P-loop containing nucleotide triphosphate hydrolases"/>
    <property type="match status" value="1"/>
</dbReference>
<protein>
    <submittedName>
        <fullName evidence="4">AAA-like domain-containing protein</fullName>
    </submittedName>
</protein>
<dbReference type="SUPFAM" id="SSF50998">
    <property type="entry name" value="Quinoprotein alcohol dehydrogenase-like"/>
    <property type="match status" value="2"/>
</dbReference>
<reference evidence="4" key="1">
    <citation type="journal article" date="2022" name="Genome Biol. Evol.">
        <title>A New Gene Family Diagnostic for Intracellular Biomineralization of Amorphous Ca Carbonates by Cyanobacteria.</title>
        <authorList>
            <person name="Benzerara K."/>
            <person name="Duprat E."/>
            <person name="Bitard-Feildel T."/>
            <person name="Caumes G."/>
            <person name="Cassier-Chauvat C."/>
            <person name="Chauvat F."/>
            <person name="Dezi M."/>
            <person name="Diop S.I."/>
            <person name="Gaschignard G."/>
            <person name="Gorgen S."/>
            <person name="Gugger M."/>
            <person name="Lopez-Garcia P."/>
            <person name="Millet M."/>
            <person name="Skouri-Panet F."/>
            <person name="Moreira D."/>
            <person name="Callebaut I."/>
        </authorList>
    </citation>
    <scope>NUCLEOTIDE SEQUENCE</scope>
    <source>
        <strain evidence="4">G9</strain>
    </source>
</reference>
<dbReference type="InterPro" id="IPR027417">
    <property type="entry name" value="P-loop_NTPase"/>
</dbReference>
<accession>A0ABT6F1X9</accession>
<dbReference type="PANTHER" id="PTHR19848:SF8">
    <property type="entry name" value="F-BOX AND WD REPEAT DOMAIN CONTAINING 7"/>
    <property type="match status" value="1"/>
</dbReference>
<evidence type="ECO:0000256" key="3">
    <source>
        <dbReference type="PROSITE-ProRule" id="PRU00221"/>
    </source>
</evidence>
<dbReference type="SUPFAM" id="SSF52540">
    <property type="entry name" value="P-loop containing nucleoside triphosphate hydrolases"/>
    <property type="match status" value="1"/>
</dbReference>
<dbReference type="InterPro" id="IPR001680">
    <property type="entry name" value="WD40_rpt"/>
</dbReference>
<feature type="repeat" description="WD" evidence="3">
    <location>
        <begin position="1063"/>
        <end position="1095"/>
    </location>
</feature>
<evidence type="ECO:0000256" key="2">
    <source>
        <dbReference type="ARBA" id="ARBA00022737"/>
    </source>
</evidence>
<dbReference type="InterPro" id="IPR011047">
    <property type="entry name" value="Quinoprotein_ADH-like_sf"/>
</dbReference>